<sequence>MEEWEHLFSLSTSEVKNISSYSGLNFNEVLNLGMSEYLLYKKEAWIYNLKQSEEGREFLKTLWRLQQTKADTKAIRTFEERRR</sequence>
<organism evidence="1 2">
    <name type="scientific">Clostridium amylolyticum</name>
    <dbReference type="NCBI Taxonomy" id="1121298"/>
    <lineage>
        <taxon>Bacteria</taxon>
        <taxon>Bacillati</taxon>
        <taxon>Bacillota</taxon>
        <taxon>Clostridia</taxon>
        <taxon>Eubacteriales</taxon>
        <taxon>Clostridiaceae</taxon>
        <taxon>Clostridium</taxon>
    </lineage>
</organism>
<proteinExistence type="predicted"/>
<keyword evidence="2" id="KW-1185">Reference proteome</keyword>
<evidence type="ECO:0000313" key="1">
    <source>
        <dbReference type="EMBL" id="SHI89985.1"/>
    </source>
</evidence>
<evidence type="ECO:0000313" key="2">
    <source>
        <dbReference type="Proteomes" id="UP000184080"/>
    </source>
</evidence>
<dbReference type="AlphaFoldDB" id="A0A1M6EX16"/>
<dbReference type="OrthoDB" id="2056368at2"/>
<gene>
    <name evidence="1" type="ORF">SAMN05444401_1727</name>
</gene>
<accession>A0A1M6EX16</accession>
<reference evidence="1 2" key="1">
    <citation type="submission" date="2016-11" db="EMBL/GenBank/DDBJ databases">
        <authorList>
            <person name="Jaros S."/>
            <person name="Januszkiewicz K."/>
            <person name="Wedrychowicz H."/>
        </authorList>
    </citation>
    <scope>NUCLEOTIDE SEQUENCE [LARGE SCALE GENOMIC DNA]</scope>
    <source>
        <strain evidence="1 2">DSM 21864</strain>
    </source>
</reference>
<name>A0A1M6EX16_9CLOT</name>
<dbReference type="RefSeq" id="WP_073005546.1">
    <property type="nucleotide sequence ID" value="NZ_FQZO01000002.1"/>
</dbReference>
<dbReference type="EMBL" id="FQZO01000002">
    <property type="protein sequence ID" value="SHI89985.1"/>
    <property type="molecule type" value="Genomic_DNA"/>
</dbReference>
<dbReference type="STRING" id="1121298.SAMN05444401_1727"/>
<dbReference type="Proteomes" id="UP000184080">
    <property type="component" value="Unassembled WGS sequence"/>
</dbReference>
<protein>
    <submittedName>
        <fullName evidence="1">Uncharacterized protein</fullName>
    </submittedName>
</protein>